<dbReference type="GO" id="GO:0016994">
    <property type="term" value="F:precorrin-6A reductase activity"/>
    <property type="evidence" value="ECO:0007669"/>
    <property type="project" value="UniProtKB-EC"/>
</dbReference>
<dbReference type="EC" id="1.3.1.54" evidence="4"/>
<dbReference type="UniPathway" id="UPA00148"/>
<evidence type="ECO:0000313" key="5">
    <source>
        <dbReference type="Proteomes" id="UP000424462"/>
    </source>
</evidence>
<sequence length="245" mass="27258">MRALILGGTEVAHHLAAELDDRGWRITTSMPEGSTYPPGMVRIGGFGGAAGLAAYLIQNRIQIIIDTSHPFNEEATEDAAEASRATGIPVLAITQEPWEKQPEDQWTEVTDTREAASHAARNFRHILLDLGKAPTLDFASDSQNLYVIRGPRPARTPRRYRMLNGSRPTTVEEEKKMLRDNQIDGIVIRHVGDQVGKLTLEAARELRIPVAMIARPRQPRAWGRVHSVEEAISVLIARRRPDPDN</sequence>
<name>A0A6B8WBI8_9CORY</name>
<dbReference type="Proteomes" id="UP000424462">
    <property type="component" value="Chromosome"/>
</dbReference>
<dbReference type="PROSITE" id="PS51014">
    <property type="entry name" value="COBK_CBIJ"/>
    <property type="match status" value="1"/>
</dbReference>
<keyword evidence="2" id="KW-0169">Cobalamin biosynthesis</keyword>
<dbReference type="InterPro" id="IPR003723">
    <property type="entry name" value="Precorrin-6x_reduct"/>
</dbReference>
<evidence type="ECO:0000256" key="1">
    <source>
        <dbReference type="ARBA" id="ARBA00004953"/>
    </source>
</evidence>
<dbReference type="KEGG" id="cok:COCCU_07230"/>
<evidence type="ECO:0000256" key="3">
    <source>
        <dbReference type="ARBA" id="ARBA00023002"/>
    </source>
</evidence>
<evidence type="ECO:0000256" key="2">
    <source>
        <dbReference type="ARBA" id="ARBA00022573"/>
    </source>
</evidence>
<protein>
    <submittedName>
        <fullName evidence="4">Precorrin-6A reductase</fullName>
        <ecNumber evidence="4">1.3.1.54</ecNumber>
    </submittedName>
</protein>
<dbReference type="EMBL" id="CP046455">
    <property type="protein sequence ID" value="QGU07380.1"/>
    <property type="molecule type" value="Genomic_DNA"/>
</dbReference>
<comment type="pathway">
    <text evidence="1">Cofactor biosynthesis; adenosylcobalamin biosynthesis.</text>
</comment>
<dbReference type="RefSeq" id="WP_156230880.1">
    <property type="nucleotide sequence ID" value="NZ_CP046455.1"/>
</dbReference>
<dbReference type="Pfam" id="PF02571">
    <property type="entry name" value="CbiJ"/>
    <property type="match status" value="1"/>
</dbReference>
<keyword evidence="5" id="KW-1185">Reference proteome</keyword>
<gene>
    <name evidence="4" type="primary">cobK</name>
    <name evidence="4" type="ORF">COCCU_07230</name>
</gene>
<dbReference type="PANTHER" id="PTHR36925">
    <property type="entry name" value="COBALT-PRECORRIN-6A REDUCTASE"/>
    <property type="match status" value="1"/>
</dbReference>
<organism evidence="4 5">
    <name type="scientific">Corynebacterium occultum</name>
    <dbReference type="NCBI Taxonomy" id="2675219"/>
    <lineage>
        <taxon>Bacteria</taxon>
        <taxon>Bacillati</taxon>
        <taxon>Actinomycetota</taxon>
        <taxon>Actinomycetes</taxon>
        <taxon>Mycobacteriales</taxon>
        <taxon>Corynebacteriaceae</taxon>
        <taxon>Corynebacterium</taxon>
    </lineage>
</organism>
<proteinExistence type="predicted"/>
<dbReference type="PANTHER" id="PTHR36925:SF1">
    <property type="entry name" value="COBALT-PRECORRIN-6A REDUCTASE"/>
    <property type="match status" value="1"/>
</dbReference>
<evidence type="ECO:0000313" key="4">
    <source>
        <dbReference type="EMBL" id="QGU07380.1"/>
    </source>
</evidence>
<dbReference type="GO" id="GO:0009236">
    <property type="term" value="P:cobalamin biosynthetic process"/>
    <property type="evidence" value="ECO:0007669"/>
    <property type="project" value="UniProtKB-UniPathway"/>
</dbReference>
<dbReference type="AlphaFoldDB" id="A0A6B8WBI8"/>
<keyword evidence="3 4" id="KW-0560">Oxidoreductase</keyword>
<reference evidence="4 5" key="1">
    <citation type="submission" date="2019-11" db="EMBL/GenBank/DDBJ databases">
        <title>Complete genome sequence of Corynebacterium kalinowskii 1959, a novel Corynebacterium species isolated from soil of a small paddock in Vilsendorf, Germany.</title>
        <authorList>
            <person name="Schaffert L."/>
            <person name="Ruwe M."/>
            <person name="Milse J."/>
            <person name="Hanuschka K."/>
            <person name="Ortseifen V."/>
            <person name="Droste J."/>
            <person name="Brandt D."/>
            <person name="Schlueter L."/>
            <person name="Kutter Y."/>
            <person name="Vinke S."/>
            <person name="Viehoefer P."/>
            <person name="Jacob L."/>
            <person name="Luebke N.-C."/>
            <person name="Schulte-Berndt E."/>
            <person name="Hain C."/>
            <person name="Linder M."/>
            <person name="Schmidt P."/>
            <person name="Wollenschlaeger L."/>
            <person name="Luttermann T."/>
            <person name="Thieme E."/>
            <person name="Hassa J."/>
            <person name="Haak M."/>
            <person name="Wittchen M."/>
            <person name="Mentz A."/>
            <person name="Persicke M."/>
            <person name="Busche T."/>
            <person name="Ruckert C."/>
        </authorList>
    </citation>
    <scope>NUCLEOTIDE SEQUENCE [LARGE SCALE GENOMIC DNA]</scope>
    <source>
        <strain evidence="4 5">2039</strain>
    </source>
</reference>
<accession>A0A6B8WBI8</accession>